<dbReference type="InterPro" id="IPR033985">
    <property type="entry name" value="SusD-like_N"/>
</dbReference>
<dbReference type="Pfam" id="PF14322">
    <property type="entry name" value="SusD-like_3"/>
    <property type="match status" value="1"/>
</dbReference>
<comment type="subcellular location">
    <subcellularLocation>
        <location evidence="1">Cell outer membrane</location>
    </subcellularLocation>
</comment>
<proteinExistence type="inferred from homology"/>
<dbReference type="GO" id="GO:0009279">
    <property type="term" value="C:cell outer membrane"/>
    <property type="evidence" value="ECO:0007669"/>
    <property type="project" value="UniProtKB-SubCell"/>
</dbReference>
<evidence type="ECO:0000259" key="6">
    <source>
        <dbReference type="Pfam" id="PF07980"/>
    </source>
</evidence>
<evidence type="ECO:0000256" key="3">
    <source>
        <dbReference type="ARBA" id="ARBA00022729"/>
    </source>
</evidence>
<dbReference type="AlphaFoldDB" id="A0A1N7IEM9"/>
<evidence type="ECO:0000313" key="8">
    <source>
        <dbReference type="EMBL" id="SIS35492.1"/>
    </source>
</evidence>
<evidence type="ECO:0000256" key="5">
    <source>
        <dbReference type="ARBA" id="ARBA00023237"/>
    </source>
</evidence>
<comment type="similarity">
    <text evidence="2">Belongs to the SusD family.</text>
</comment>
<feature type="domain" description="SusD-like N-terminal" evidence="7">
    <location>
        <begin position="45"/>
        <end position="236"/>
    </location>
</feature>
<evidence type="ECO:0000313" key="9">
    <source>
        <dbReference type="Proteomes" id="UP000186373"/>
    </source>
</evidence>
<evidence type="ECO:0000256" key="1">
    <source>
        <dbReference type="ARBA" id="ARBA00004442"/>
    </source>
</evidence>
<dbReference type="Gene3D" id="1.25.40.900">
    <property type="match status" value="1"/>
</dbReference>
<dbReference type="Gene3D" id="1.25.40.390">
    <property type="match status" value="1"/>
</dbReference>
<keyword evidence="9" id="KW-1185">Reference proteome</keyword>
<dbReference type="InterPro" id="IPR011990">
    <property type="entry name" value="TPR-like_helical_dom_sf"/>
</dbReference>
<reference evidence="9" key="1">
    <citation type="submission" date="2017-01" db="EMBL/GenBank/DDBJ databases">
        <authorList>
            <person name="Varghese N."/>
            <person name="Submissions S."/>
        </authorList>
    </citation>
    <scope>NUCLEOTIDE SEQUENCE [LARGE SCALE GENOMIC DNA]</scope>
    <source>
        <strain evidence="9">DSM 17126</strain>
    </source>
</reference>
<keyword evidence="5" id="KW-0998">Cell outer membrane</keyword>
<dbReference type="EMBL" id="FTNY01000003">
    <property type="protein sequence ID" value="SIS35492.1"/>
    <property type="molecule type" value="Genomic_DNA"/>
</dbReference>
<dbReference type="SUPFAM" id="SSF48452">
    <property type="entry name" value="TPR-like"/>
    <property type="match status" value="1"/>
</dbReference>
<evidence type="ECO:0000256" key="4">
    <source>
        <dbReference type="ARBA" id="ARBA00023136"/>
    </source>
</evidence>
<accession>A0A1N7IEM9</accession>
<feature type="domain" description="RagB/SusD" evidence="6">
    <location>
        <begin position="312"/>
        <end position="483"/>
    </location>
</feature>
<evidence type="ECO:0000256" key="2">
    <source>
        <dbReference type="ARBA" id="ARBA00006275"/>
    </source>
</evidence>
<dbReference type="InterPro" id="IPR012944">
    <property type="entry name" value="SusD_RagB_dom"/>
</dbReference>
<dbReference type="PROSITE" id="PS51257">
    <property type="entry name" value="PROKAR_LIPOPROTEIN"/>
    <property type="match status" value="1"/>
</dbReference>
<dbReference type="Pfam" id="PF07980">
    <property type="entry name" value="SusD_RagB"/>
    <property type="match status" value="1"/>
</dbReference>
<dbReference type="Proteomes" id="UP000186373">
    <property type="component" value="Unassembled WGS sequence"/>
</dbReference>
<dbReference type="Gene3D" id="2.20.20.130">
    <property type="match status" value="1"/>
</dbReference>
<name>A0A1N7IEM9_9FLAO</name>
<dbReference type="RefSeq" id="WP_076507146.1">
    <property type="nucleotide sequence ID" value="NZ_FTNY01000003.1"/>
</dbReference>
<sequence>MKRNIIKISFAALTAFVSLTSCDRNLDQYSSINEPADQAMSRPESFRQALDGAYTAMKTSGYYTSDAGNQIIMADLTSDNLVRGSAGRNSNFAASNFEFSSDNGQTTGLFSAAYFVISRANFVLNYVNNGVLSGTQKANAEAEARAIRAMVHFDIVRAYSKIPTQSADANSSIGIYYSEKFDPANTTGSRNLTVAQVYDKIIADLLFAADNITQNDADKGRFSKAAVYGLLSRVYLYKGDYAKTIQYGELSLTASPSITTRTNFNSIWKSSGVDGVLFQISNSATEAVTVGVAYNQLFGAGYRSEFVVDFDLFSAYPTTDIRKTTYYTTAAYNGKTYNHVTKYSTNGGPANVVPIKYLRSAEVLLNVAEAAYKSGDFTKALTLLNSLRQQRYSGFTPGIETGTALLNAIYKERRLELACENDRWYTLKRLNLPVQRSGKGDLFDGTGTVPGKQTLAAGDTKWQWPIPITAIQANPNIQQNADY</sequence>
<protein>
    <submittedName>
        <fullName evidence="8">SusD family protein</fullName>
    </submittedName>
</protein>
<dbReference type="OrthoDB" id="5694214at2"/>
<evidence type="ECO:0000259" key="7">
    <source>
        <dbReference type="Pfam" id="PF14322"/>
    </source>
</evidence>
<keyword evidence="3" id="KW-0732">Signal</keyword>
<organism evidence="8 9">
    <name type="scientific">Chryseobacterium shigense</name>
    <dbReference type="NCBI Taxonomy" id="297244"/>
    <lineage>
        <taxon>Bacteria</taxon>
        <taxon>Pseudomonadati</taxon>
        <taxon>Bacteroidota</taxon>
        <taxon>Flavobacteriia</taxon>
        <taxon>Flavobacteriales</taxon>
        <taxon>Weeksellaceae</taxon>
        <taxon>Chryseobacterium group</taxon>
        <taxon>Chryseobacterium</taxon>
    </lineage>
</organism>
<gene>
    <name evidence="8" type="ORF">SAMN05421639_103305</name>
</gene>
<keyword evidence="4" id="KW-0472">Membrane</keyword>